<sequence length="345" mass="39920">MVRRCSEDLVSICHRERALVHDAHMYKENRTRDLYLEVADLLQLAPSLPSDEIRTIIVPNNALRYTGSIMAEAYAQICPINIKRIFVITPHERLVENKFLLSSCDCLMTSNYSIPVDKDISHEIWKTGSCEYISRLEDERNLGVEIQLPFITKIMEDHKENFTIIPIYVGLIEFKNISWFAMKLMPYFKDKTNLFIFSLSLTHWGSIYGFDKLNESKPTVLDTIKEHDICAIEALKTLNFKAFDLQISLAKTPLPDFPVWGIFLKLAQTLLDEEEYRCRKLPDAEFFEAYQEVGELKVHGLAWSLPNLTKDRSSISFVSASFRRYFKKCWTGPPNPCGEMDKPCP</sequence>
<dbReference type="PANTHER" id="PTHR11060:SF0">
    <property type="entry name" value="PROTEIN MEMO1"/>
    <property type="match status" value="1"/>
</dbReference>
<dbReference type="OrthoDB" id="417112at2759"/>
<dbReference type="Pfam" id="PF01875">
    <property type="entry name" value="Memo"/>
    <property type="match status" value="1"/>
</dbReference>
<keyword evidence="3" id="KW-1185">Reference proteome</keyword>
<dbReference type="STRING" id="6211.A0A068YE63"/>
<protein>
    <submittedName>
        <fullName evidence="2">Protein memo1</fullName>
    </submittedName>
</protein>
<dbReference type="PANTHER" id="PTHR11060">
    <property type="entry name" value="PROTEIN MEMO1"/>
    <property type="match status" value="1"/>
</dbReference>
<evidence type="ECO:0000313" key="3">
    <source>
        <dbReference type="Proteomes" id="UP000017246"/>
    </source>
</evidence>
<dbReference type="InterPro" id="IPR002737">
    <property type="entry name" value="MEMO1_fam"/>
</dbReference>
<evidence type="ECO:0000256" key="1">
    <source>
        <dbReference type="ARBA" id="ARBA00006315"/>
    </source>
</evidence>
<dbReference type="AlphaFoldDB" id="A0A068YE63"/>
<dbReference type="EMBL" id="LN902841">
    <property type="protein sequence ID" value="CDS40482.1"/>
    <property type="molecule type" value="Genomic_DNA"/>
</dbReference>
<evidence type="ECO:0000313" key="2">
    <source>
        <dbReference type="EMBL" id="CDS40482.1"/>
    </source>
</evidence>
<proteinExistence type="inferred from homology"/>
<dbReference type="eggNOG" id="KOG3086">
    <property type="taxonomic scope" value="Eukaryota"/>
</dbReference>
<dbReference type="NCBIfam" id="TIGR04336">
    <property type="entry name" value="AmmeMemoSam_B"/>
    <property type="match status" value="1"/>
</dbReference>
<name>A0A068YE63_ECHMU</name>
<reference evidence="2" key="2">
    <citation type="submission" date="2015-11" db="EMBL/GenBank/DDBJ databases">
        <authorList>
            <person name="Zhang Y."/>
            <person name="Guo Z."/>
        </authorList>
    </citation>
    <scope>NUCLEOTIDE SEQUENCE</scope>
</reference>
<dbReference type="Proteomes" id="UP000017246">
    <property type="component" value="Unassembled WGS sequence"/>
</dbReference>
<accession>A0A068YE63</accession>
<comment type="similarity">
    <text evidence="1">Belongs to the MEMO1 family.</text>
</comment>
<dbReference type="Gene3D" id="3.40.830.10">
    <property type="entry name" value="LigB-like"/>
    <property type="match status" value="1"/>
</dbReference>
<dbReference type="OMA" id="HKENFTI"/>
<gene>
    <name evidence="2" type="ORF">EmuJ_000806600</name>
</gene>
<reference evidence="2" key="1">
    <citation type="journal article" date="2013" name="Nature">
        <title>The genomes of four tapeworm species reveal adaptations to parasitism.</title>
        <authorList>
            <person name="Tsai I.J."/>
            <person name="Zarowiecki M."/>
            <person name="Holroyd N."/>
            <person name="Garciarrubio A."/>
            <person name="Sanchez-Flores A."/>
            <person name="Brooks K.L."/>
            <person name="Tracey A."/>
            <person name="Bobes R.J."/>
            <person name="Fragoso G."/>
            <person name="Sciutto E."/>
            <person name="Aslett M."/>
            <person name="Beasley H."/>
            <person name="Bennett H.M."/>
            <person name="Cai J."/>
            <person name="Camicia F."/>
            <person name="Clark R."/>
            <person name="Cucher M."/>
            <person name="De Silva N."/>
            <person name="Day T.A."/>
            <person name="Deplazes P."/>
            <person name="Estrada K."/>
            <person name="Fernandez C."/>
            <person name="Holland P.W."/>
            <person name="Hou J."/>
            <person name="Hu S."/>
            <person name="Huckvale T."/>
            <person name="Hung S.S."/>
            <person name="Kamenetzky L."/>
            <person name="Keane J.A."/>
            <person name="Kiss F."/>
            <person name="Koziol U."/>
            <person name="Lambert O."/>
            <person name="Liu K."/>
            <person name="Luo X."/>
            <person name="Luo Y."/>
            <person name="Macchiaroli N."/>
            <person name="Nichol S."/>
            <person name="Paps J."/>
            <person name="Parkinson J."/>
            <person name="Pouchkina-Stantcheva N."/>
            <person name="Riddiford N."/>
            <person name="Rosenzvit M."/>
            <person name="Salinas G."/>
            <person name="Wasmuth J.D."/>
            <person name="Zamanian M."/>
            <person name="Zheng Y."/>
            <person name="Cai X."/>
            <person name="Soberon X."/>
            <person name="Olson P.D."/>
            <person name="Laclette J.P."/>
            <person name="Brehm K."/>
            <person name="Berriman M."/>
            <person name="Garciarrubio A."/>
            <person name="Bobes R.J."/>
            <person name="Fragoso G."/>
            <person name="Sanchez-Flores A."/>
            <person name="Estrada K."/>
            <person name="Cevallos M.A."/>
            <person name="Morett E."/>
            <person name="Gonzalez V."/>
            <person name="Portillo T."/>
            <person name="Ochoa-Leyva A."/>
            <person name="Jose M.V."/>
            <person name="Sciutto E."/>
            <person name="Landa A."/>
            <person name="Jimenez L."/>
            <person name="Valdes V."/>
            <person name="Carrero J.C."/>
            <person name="Larralde C."/>
            <person name="Morales-Montor J."/>
            <person name="Limon-Lason J."/>
            <person name="Soberon X."/>
            <person name="Laclette J.P."/>
        </authorList>
    </citation>
    <scope>NUCLEOTIDE SEQUENCE [LARGE SCALE GENOMIC DNA]</scope>
</reference>
<organism evidence="2 3">
    <name type="scientific">Echinococcus multilocularis</name>
    <name type="common">Fox tapeworm</name>
    <dbReference type="NCBI Taxonomy" id="6211"/>
    <lineage>
        <taxon>Eukaryota</taxon>
        <taxon>Metazoa</taxon>
        <taxon>Spiralia</taxon>
        <taxon>Lophotrochozoa</taxon>
        <taxon>Platyhelminthes</taxon>
        <taxon>Cestoda</taxon>
        <taxon>Eucestoda</taxon>
        <taxon>Cyclophyllidea</taxon>
        <taxon>Taeniidae</taxon>
        <taxon>Echinococcus</taxon>
    </lineage>
</organism>